<name>X1PWW6_9ZZZZ</name>
<dbReference type="AlphaFoldDB" id="X1PWW6"/>
<dbReference type="EMBL" id="BARW01002814">
    <property type="protein sequence ID" value="GAI60408.1"/>
    <property type="molecule type" value="Genomic_DNA"/>
</dbReference>
<reference evidence="1" key="1">
    <citation type="journal article" date="2014" name="Front. Microbiol.">
        <title>High frequency of phylogenetically diverse reductive dehalogenase-homologous genes in deep subseafloor sedimentary metagenomes.</title>
        <authorList>
            <person name="Kawai M."/>
            <person name="Futagami T."/>
            <person name="Toyoda A."/>
            <person name="Takaki Y."/>
            <person name="Nishi S."/>
            <person name="Hori S."/>
            <person name="Arai W."/>
            <person name="Tsubouchi T."/>
            <person name="Morono Y."/>
            <person name="Uchiyama I."/>
            <person name="Ito T."/>
            <person name="Fujiyama A."/>
            <person name="Inagaki F."/>
            <person name="Takami H."/>
        </authorList>
    </citation>
    <scope>NUCLEOTIDE SEQUENCE</scope>
    <source>
        <strain evidence="1">Expedition CK06-06</strain>
    </source>
</reference>
<proteinExistence type="predicted"/>
<protein>
    <submittedName>
        <fullName evidence="1">Uncharacterized protein</fullName>
    </submittedName>
</protein>
<accession>X1PWW6</accession>
<organism evidence="1">
    <name type="scientific">marine sediment metagenome</name>
    <dbReference type="NCBI Taxonomy" id="412755"/>
    <lineage>
        <taxon>unclassified sequences</taxon>
        <taxon>metagenomes</taxon>
        <taxon>ecological metagenomes</taxon>
    </lineage>
</organism>
<sequence>MKNVASKPKFVVVVVSHRASGLPNLFTITKYSGLDPEVRTSGYNMGIDAGAWPTARQFLIGLRIGI</sequence>
<gene>
    <name evidence="1" type="ORF">S12H4_07583</name>
</gene>
<comment type="caution">
    <text evidence="1">The sequence shown here is derived from an EMBL/GenBank/DDBJ whole genome shotgun (WGS) entry which is preliminary data.</text>
</comment>
<evidence type="ECO:0000313" key="1">
    <source>
        <dbReference type="EMBL" id="GAI60408.1"/>
    </source>
</evidence>